<keyword evidence="2" id="KW-1185">Reference proteome</keyword>
<organism evidence="1 2">
    <name type="scientific">Anabaena subtropica FACHB-260</name>
    <dbReference type="NCBI Taxonomy" id="2692884"/>
    <lineage>
        <taxon>Bacteria</taxon>
        <taxon>Bacillati</taxon>
        <taxon>Cyanobacteriota</taxon>
        <taxon>Cyanophyceae</taxon>
        <taxon>Nostocales</taxon>
        <taxon>Nostocaceae</taxon>
        <taxon>Anabaena</taxon>
    </lineage>
</organism>
<comment type="caution">
    <text evidence="1">The sequence shown here is derived from an EMBL/GenBank/DDBJ whole genome shotgun (WGS) entry which is preliminary data.</text>
</comment>
<protein>
    <submittedName>
        <fullName evidence="1">Uncharacterized protein</fullName>
    </submittedName>
</protein>
<reference evidence="1 2" key="1">
    <citation type="journal article" date="2020" name="ISME J.">
        <title>Comparative genomics reveals insights into cyanobacterial evolution and habitat adaptation.</title>
        <authorList>
            <person name="Chen M.Y."/>
            <person name="Teng W.K."/>
            <person name="Zhao L."/>
            <person name="Hu C.X."/>
            <person name="Zhou Y.K."/>
            <person name="Han B.P."/>
            <person name="Song L.R."/>
            <person name="Shu W.S."/>
        </authorList>
    </citation>
    <scope>NUCLEOTIDE SEQUENCE [LARGE SCALE GENOMIC DNA]</scope>
    <source>
        <strain evidence="1 2">FACHB-260</strain>
    </source>
</reference>
<gene>
    <name evidence="1" type="ORF">H6G18_04480</name>
</gene>
<dbReference type="RefSeq" id="WP_190405879.1">
    <property type="nucleotide sequence ID" value="NZ_JACJRF010000005.1"/>
</dbReference>
<evidence type="ECO:0000313" key="2">
    <source>
        <dbReference type="Proteomes" id="UP000607281"/>
    </source>
</evidence>
<name>A0ABR8CKN7_9NOST</name>
<accession>A0ABR8CKN7</accession>
<dbReference type="Proteomes" id="UP000607281">
    <property type="component" value="Unassembled WGS sequence"/>
</dbReference>
<sequence length="46" mass="5020">MSSTQPKPNPFPTREEAKKLQLGTQLIYCCTANCESTSSLGSLSDR</sequence>
<evidence type="ECO:0000313" key="1">
    <source>
        <dbReference type="EMBL" id="MBD2343403.1"/>
    </source>
</evidence>
<proteinExistence type="predicted"/>
<dbReference type="EMBL" id="JACJRF010000005">
    <property type="protein sequence ID" value="MBD2343403.1"/>
    <property type="molecule type" value="Genomic_DNA"/>
</dbReference>